<sequence>MPQLNNAVLKDGATTPANHTFTPDNISGGVATLIESTGVPIGDKRLTVSLVQTSAGRRKVTMKLTIPVVQDATVNGVTRPTVVRTAYADLTFSYDGSSSLQERKDTRAYIVSALADTMFFR</sequence>
<organism evidence="5">
    <name type="scientific">Leviviridae sp</name>
    <dbReference type="NCBI Taxonomy" id="2027243"/>
    <lineage>
        <taxon>Viruses</taxon>
        <taxon>Riboviria</taxon>
        <taxon>Orthornavirae</taxon>
        <taxon>Lenarviricota</taxon>
        <taxon>Leviviricetes</taxon>
        <taxon>Norzivirales</taxon>
        <taxon>Fiersviridae</taxon>
    </lineage>
</organism>
<evidence type="ECO:0008006" key="6">
    <source>
        <dbReference type="Google" id="ProtNLM"/>
    </source>
</evidence>
<protein>
    <recommendedName>
        <fullName evidence="6">Coat protein</fullName>
    </recommendedName>
</protein>
<evidence type="ECO:0000256" key="4">
    <source>
        <dbReference type="SAM" id="MobiDB-lite"/>
    </source>
</evidence>
<gene>
    <name evidence="5" type="ORF">H1Bulk304066_000002</name>
</gene>
<dbReference type="SUPFAM" id="SSF55405">
    <property type="entry name" value="RNA bacteriophage capsid protein"/>
    <property type="match status" value="1"/>
</dbReference>
<evidence type="ECO:0000313" key="5">
    <source>
        <dbReference type="EMBL" id="QDH88675.1"/>
    </source>
</evidence>
<dbReference type="InterPro" id="IPR002703">
    <property type="entry name" value="Levivir_coat"/>
</dbReference>
<dbReference type="Pfam" id="PF01819">
    <property type="entry name" value="Levi_coat"/>
    <property type="match status" value="1"/>
</dbReference>
<reference evidence="5" key="1">
    <citation type="submission" date="2019-05" db="EMBL/GenBank/DDBJ databases">
        <title>Metatranscriptomic reconstruction reveals RNA viruses with the potential to shape carbon cycling in soil.</title>
        <authorList>
            <person name="Starr E.P."/>
            <person name="Nuccio E."/>
            <person name="Pett-Ridge J."/>
            <person name="Banfield J.F."/>
            <person name="Firestone M.K."/>
        </authorList>
    </citation>
    <scope>NUCLEOTIDE SEQUENCE</scope>
    <source>
        <strain evidence="5">H1_Bulk_30_scaffold_4066</strain>
    </source>
</reference>
<dbReference type="GO" id="GO:0005198">
    <property type="term" value="F:structural molecule activity"/>
    <property type="evidence" value="ECO:0007669"/>
    <property type="project" value="InterPro"/>
</dbReference>
<evidence type="ECO:0000256" key="3">
    <source>
        <dbReference type="ARBA" id="ARBA00022844"/>
    </source>
</evidence>
<keyword evidence="3" id="KW-0946">Virion</keyword>
<dbReference type="InterPro" id="IPR015954">
    <property type="entry name" value="Phage_RNA-type_capsid"/>
</dbReference>
<dbReference type="Gene3D" id="3.30.380.10">
    <property type="entry name" value="MS2 Viral Coat Protein"/>
    <property type="match status" value="1"/>
</dbReference>
<evidence type="ECO:0000256" key="2">
    <source>
        <dbReference type="ARBA" id="ARBA00022561"/>
    </source>
</evidence>
<evidence type="ECO:0000256" key="1">
    <source>
        <dbReference type="ARBA" id="ARBA00004328"/>
    </source>
</evidence>
<keyword evidence="2" id="KW-0167">Capsid protein</keyword>
<feature type="region of interest" description="Disordered" evidence="4">
    <location>
        <begin position="1"/>
        <end position="21"/>
    </location>
</feature>
<dbReference type="GO" id="GO:0019028">
    <property type="term" value="C:viral capsid"/>
    <property type="evidence" value="ECO:0007669"/>
    <property type="project" value="UniProtKB-KW"/>
</dbReference>
<name>A0A514D4Z7_9VIRU</name>
<accession>A0A514D4Z7</accession>
<comment type="subcellular location">
    <subcellularLocation>
        <location evidence="1">Virion</location>
    </subcellularLocation>
</comment>
<dbReference type="EMBL" id="MN034269">
    <property type="protein sequence ID" value="QDH88675.1"/>
    <property type="molecule type" value="Genomic_RNA"/>
</dbReference>
<proteinExistence type="predicted"/>